<evidence type="ECO:0000256" key="2">
    <source>
        <dbReference type="ARBA" id="ARBA00022475"/>
    </source>
</evidence>
<evidence type="ECO:0000313" key="10">
    <source>
        <dbReference type="Proteomes" id="UP001652680"/>
    </source>
</evidence>
<sequence length="384" mass="45171">MFGSRREFCPHLVWFILKADLYGSWIFGLFPFTFDSRRKQLRCSRWLRLYGLIANYSFMCLIFYMGRENMKLHKLDAFERNPLLERINMIIGLLSVFSATVMHFMNFWGSKRVEEIANELIALEYHSDGLNLKNCPKFNCFVIQKSMTMMGQFLSFLTVNYGMPGNNYAMYLVILSGLMQISLNLNIMHCFFGILLIYRYAWMMNEQLLGLVRQLKLDPTSDSSRTRNFLSLYTRLLELNKKLVAAYEYQITLILTGGLAGNIVIIYFLIVFGVSMKKKSIFLIVFPQTLFINIWDFWLTIAVCDLTERAGKKTATILKLFTDLELKDAELEKSLKEFAWLCSHRKFRFQLCGLFSVNYKMGFQMIITSYLYLLYLVQFDYMNL</sequence>
<keyword evidence="7 8" id="KW-0807">Transducer</keyword>
<evidence type="ECO:0000256" key="7">
    <source>
        <dbReference type="ARBA" id="ARBA00023224"/>
    </source>
</evidence>
<feature type="transmembrane region" description="Helical" evidence="8">
    <location>
        <begin position="168"/>
        <end position="198"/>
    </location>
</feature>
<dbReference type="PANTHER" id="PTHR21143">
    <property type="entry name" value="INVERTEBRATE GUSTATORY RECEPTOR"/>
    <property type="match status" value="1"/>
</dbReference>
<evidence type="ECO:0000256" key="1">
    <source>
        <dbReference type="ARBA" id="ARBA00004651"/>
    </source>
</evidence>
<dbReference type="Pfam" id="PF08395">
    <property type="entry name" value="7tm_7"/>
    <property type="match status" value="1"/>
</dbReference>
<dbReference type="EnsemblMetazoa" id="XM_017134826.2">
    <property type="protein sequence ID" value="XP_016990315.2"/>
    <property type="gene ID" value="LOC108052434"/>
</dbReference>
<keyword evidence="2 8" id="KW-1003">Cell membrane</keyword>
<feature type="transmembrane region" description="Helical" evidence="8">
    <location>
        <begin position="12"/>
        <end position="34"/>
    </location>
</feature>
<reference evidence="9" key="2">
    <citation type="submission" date="2025-05" db="UniProtKB">
        <authorList>
            <consortium name="EnsemblMetazoa"/>
        </authorList>
    </citation>
    <scope>IDENTIFICATION</scope>
</reference>
<feature type="transmembrane region" description="Helical" evidence="8">
    <location>
        <begin position="281"/>
        <end position="304"/>
    </location>
</feature>
<evidence type="ECO:0000313" key="9">
    <source>
        <dbReference type="EnsemblMetazoa" id="XP_016990315.2"/>
    </source>
</evidence>
<feature type="transmembrane region" description="Helical" evidence="8">
    <location>
        <begin position="46"/>
        <end position="66"/>
    </location>
</feature>
<keyword evidence="10" id="KW-1185">Reference proteome</keyword>
<evidence type="ECO:0000256" key="3">
    <source>
        <dbReference type="ARBA" id="ARBA00022692"/>
    </source>
</evidence>
<dbReference type="InterPro" id="IPR013604">
    <property type="entry name" value="7TM_chemorcpt"/>
</dbReference>
<name>A0ABM5I595_DRORH</name>
<evidence type="ECO:0000256" key="6">
    <source>
        <dbReference type="ARBA" id="ARBA00023170"/>
    </source>
</evidence>
<evidence type="ECO:0000256" key="4">
    <source>
        <dbReference type="ARBA" id="ARBA00022989"/>
    </source>
</evidence>
<reference evidence="10" key="1">
    <citation type="journal article" date="2021" name="Elife">
        <title>Highly contiguous assemblies of 101 drosophilid genomes.</title>
        <authorList>
            <person name="Kim B.Y."/>
            <person name="Wang J.R."/>
            <person name="Miller D.E."/>
            <person name="Barmina O."/>
            <person name="Delaney E."/>
            <person name="Thompson A."/>
            <person name="Comeault A.A."/>
            <person name="Peede D."/>
            <person name="D'Agostino E.R."/>
            <person name="Pelaez J."/>
            <person name="Aguilar J.M."/>
            <person name="Haji D."/>
            <person name="Matsunaga T."/>
            <person name="Armstrong E.E."/>
            <person name="Zych M."/>
            <person name="Ogawa Y."/>
            <person name="Stamenkovic-Radak M."/>
            <person name="Jelic M."/>
            <person name="Veselinovic M.S."/>
            <person name="Tanaskovic M."/>
            <person name="Eric P."/>
            <person name="Gao J.J."/>
            <person name="Katoh T.K."/>
            <person name="Toda M.J."/>
            <person name="Watabe H."/>
            <person name="Watada M."/>
            <person name="Davis J.S."/>
            <person name="Moyle L.C."/>
            <person name="Manoli G."/>
            <person name="Bertolini E."/>
            <person name="Kostal V."/>
            <person name="Hawley R.S."/>
            <person name="Takahashi A."/>
            <person name="Jones C.D."/>
            <person name="Price D.K."/>
            <person name="Whiteman N."/>
            <person name="Kopp A."/>
            <person name="Matute D.R."/>
            <person name="Petrov D.A."/>
        </authorList>
    </citation>
    <scope>NUCLEOTIDE SEQUENCE [LARGE SCALE GENOMIC DNA]</scope>
</reference>
<evidence type="ECO:0000256" key="8">
    <source>
        <dbReference type="RuleBase" id="RU363108"/>
    </source>
</evidence>
<comment type="similarity">
    <text evidence="8">Belongs to the insect chemoreceptor superfamily. Gustatory receptor (GR) family.</text>
</comment>
<proteinExistence type="inferred from homology"/>
<feature type="transmembrane region" description="Helical" evidence="8">
    <location>
        <begin position="87"/>
        <end position="105"/>
    </location>
</feature>
<organism evidence="9 10">
    <name type="scientific">Drosophila rhopaloa</name>
    <name type="common">Fruit fly</name>
    <dbReference type="NCBI Taxonomy" id="1041015"/>
    <lineage>
        <taxon>Eukaryota</taxon>
        <taxon>Metazoa</taxon>
        <taxon>Ecdysozoa</taxon>
        <taxon>Arthropoda</taxon>
        <taxon>Hexapoda</taxon>
        <taxon>Insecta</taxon>
        <taxon>Pterygota</taxon>
        <taxon>Neoptera</taxon>
        <taxon>Endopterygota</taxon>
        <taxon>Diptera</taxon>
        <taxon>Brachycera</taxon>
        <taxon>Muscomorpha</taxon>
        <taxon>Ephydroidea</taxon>
        <taxon>Drosophilidae</taxon>
        <taxon>Drosophila</taxon>
        <taxon>Sophophora</taxon>
    </lineage>
</organism>
<dbReference type="GeneID" id="108052434"/>
<dbReference type="Proteomes" id="UP001652680">
    <property type="component" value="Unassembled WGS sequence"/>
</dbReference>
<comment type="function">
    <text evidence="8">Gustatory receptor which mediates acceptance or avoidance behavior, depending on its substrates.</text>
</comment>
<protein>
    <recommendedName>
        <fullName evidence="8">Gustatory receptor</fullName>
    </recommendedName>
</protein>
<feature type="transmembrane region" description="Helical" evidence="8">
    <location>
        <begin position="351"/>
        <end position="375"/>
    </location>
</feature>
<keyword evidence="3 8" id="KW-0812">Transmembrane</keyword>
<keyword evidence="6 8" id="KW-0675">Receptor</keyword>
<dbReference type="PANTHER" id="PTHR21143:SF131">
    <property type="entry name" value="GUSTATORY AND ODORANT RECEPTOR 63A-RELATED"/>
    <property type="match status" value="1"/>
</dbReference>
<keyword evidence="5 8" id="KW-0472">Membrane</keyword>
<accession>A0ABM5I595</accession>
<dbReference type="RefSeq" id="XP_016990315.2">
    <property type="nucleotide sequence ID" value="XM_017134826.2"/>
</dbReference>
<keyword evidence="4 8" id="KW-1133">Transmembrane helix</keyword>
<feature type="transmembrane region" description="Helical" evidence="8">
    <location>
        <begin position="251"/>
        <end position="275"/>
    </location>
</feature>
<comment type="subcellular location">
    <subcellularLocation>
        <location evidence="1 8">Cell membrane</location>
        <topology evidence="1 8">Multi-pass membrane protein</topology>
    </subcellularLocation>
</comment>
<evidence type="ECO:0000256" key="5">
    <source>
        <dbReference type="ARBA" id="ARBA00023136"/>
    </source>
</evidence>